<dbReference type="Proteomes" id="UP000594638">
    <property type="component" value="Unassembled WGS sequence"/>
</dbReference>
<feature type="region of interest" description="Disordered" evidence="1">
    <location>
        <begin position="203"/>
        <end position="275"/>
    </location>
</feature>
<gene>
    <name evidence="4" type="ORF">OLEA9_A108594</name>
</gene>
<dbReference type="PANTHER" id="PTHR48449">
    <property type="entry name" value="DUF1985 DOMAIN-CONTAINING PROTEIN"/>
    <property type="match status" value="1"/>
</dbReference>
<feature type="compositionally biased region" description="Basic and acidic residues" evidence="1">
    <location>
        <begin position="218"/>
        <end position="229"/>
    </location>
</feature>
<name>A0A8S0QS50_OLEEU</name>
<dbReference type="InterPro" id="IPR015410">
    <property type="entry name" value="DUF1985"/>
</dbReference>
<dbReference type="OrthoDB" id="1114298at2759"/>
<protein>
    <recommendedName>
        <fullName evidence="3">DUF1985 domain-containing protein</fullName>
    </recommendedName>
</protein>
<feature type="transmembrane region" description="Helical" evidence="2">
    <location>
        <begin position="153"/>
        <end position="173"/>
    </location>
</feature>
<reference evidence="4 5" key="1">
    <citation type="submission" date="2019-12" db="EMBL/GenBank/DDBJ databases">
        <authorList>
            <person name="Alioto T."/>
            <person name="Alioto T."/>
            <person name="Gomez Garrido J."/>
        </authorList>
    </citation>
    <scope>NUCLEOTIDE SEQUENCE [LARGE SCALE GENOMIC DNA]</scope>
</reference>
<evidence type="ECO:0000256" key="1">
    <source>
        <dbReference type="SAM" id="MobiDB-lite"/>
    </source>
</evidence>
<keyword evidence="2" id="KW-0472">Membrane</keyword>
<keyword evidence="2" id="KW-0812">Transmembrane</keyword>
<comment type="caution">
    <text evidence="4">The sequence shown here is derived from an EMBL/GenBank/DDBJ whole genome shotgun (WGS) entry which is preliminary data.</text>
</comment>
<accession>A0A8S0QS50</accession>
<dbReference type="AlphaFoldDB" id="A0A8S0QS50"/>
<feature type="compositionally biased region" description="Basic and acidic residues" evidence="1">
    <location>
        <begin position="236"/>
        <end position="262"/>
    </location>
</feature>
<evidence type="ECO:0000256" key="2">
    <source>
        <dbReference type="SAM" id="Phobius"/>
    </source>
</evidence>
<keyword evidence="5" id="KW-1185">Reference proteome</keyword>
<feature type="domain" description="DUF1985" evidence="3">
    <location>
        <begin position="67"/>
        <end position="165"/>
    </location>
</feature>
<dbReference type="PANTHER" id="PTHR48449:SF1">
    <property type="entry name" value="DUF1985 DOMAIN-CONTAINING PROTEIN"/>
    <property type="match status" value="1"/>
</dbReference>
<dbReference type="Gramene" id="OE9A108594T1">
    <property type="protein sequence ID" value="OE9A108594C1"/>
    <property type="gene ID" value="OE9A108594"/>
</dbReference>
<dbReference type="Pfam" id="PF09331">
    <property type="entry name" value="DUF1985"/>
    <property type="match status" value="1"/>
</dbReference>
<evidence type="ECO:0000313" key="4">
    <source>
        <dbReference type="EMBL" id="CAA2968453.1"/>
    </source>
</evidence>
<keyword evidence="2" id="KW-1133">Transmembrane helix</keyword>
<proteinExistence type="predicted"/>
<evidence type="ECO:0000259" key="3">
    <source>
        <dbReference type="Pfam" id="PF09331"/>
    </source>
</evidence>
<sequence>MEFQFWVPKNAQLHARISQRSNLKYIKMVIEHFDDRLRADFRNSCLEFLVDVPEIQFFAQLIQALVCRGIRCDKAHKLWFNVEGYLTQFGLQEYATVIGLHAGSFSEGHRYTKVLEKRRLKEKYFKSLEKISCAQLEKTFVHTSTPRADRYKLGLALIVEGVITAWTIILALMRTRFPSSTTWSYFFPTPGLKSVVGPQFHEVAPASGGHNDSAAGNGHDDESSARVEDNETSTSDNRRTPKGNDDDGSKADESGDSSRDTSSKIGVGASRTTMMPQDGSRVHYLLQWVPRPHLGFRVRVVDQL</sequence>
<evidence type="ECO:0000313" key="5">
    <source>
        <dbReference type="Proteomes" id="UP000594638"/>
    </source>
</evidence>
<dbReference type="EMBL" id="CACTIH010001908">
    <property type="protein sequence ID" value="CAA2968453.1"/>
    <property type="molecule type" value="Genomic_DNA"/>
</dbReference>
<organism evidence="4 5">
    <name type="scientific">Olea europaea subsp. europaea</name>
    <dbReference type="NCBI Taxonomy" id="158383"/>
    <lineage>
        <taxon>Eukaryota</taxon>
        <taxon>Viridiplantae</taxon>
        <taxon>Streptophyta</taxon>
        <taxon>Embryophyta</taxon>
        <taxon>Tracheophyta</taxon>
        <taxon>Spermatophyta</taxon>
        <taxon>Magnoliopsida</taxon>
        <taxon>eudicotyledons</taxon>
        <taxon>Gunneridae</taxon>
        <taxon>Pentapetalae</taxon>
        <taxon>asterids</taxon>
        <taxon>lamiids</taxon>
        <taxon>Lamiales</taxon>
        <taxon>Oleaceae</taxon>
        <taxon>Oleeae</taxon>
        <taxon>Olea</taxon>
    </lineage>
</organism>